<name>A0A167VKU9_9AGAM</name>
<reference evidence="1 2" key="1">
    <citation type="journal article" date="2016" name="Mol. Biol. Evol.">
        <title>Comparative Genomics of Early-Diverging Mushroom-Forming Fungi Provides Insights into the Origins of Lignocellulose Decay Capabilities.</title>
        <authorList>
            <person name="Nagy L.G."/>
            <person name="Riley R."/>
            <person name="Tritt A."/>
            <person name="Adam C."/>
            <person name="Daum C."/>
            <person name="Floudas D."/>
            <person name="Sun H."/>
            <person name="Yadav J.S."/>
            <person name="Pangilinan J."/>
            <person name="Larsson K.H."/>
            <person name="Matsuura K."/>
            <person name="Barry K."/>
            <person name="Labutti K."/>
            <person name="Kuo R."/>
            <person name="Ohm R.A."/>
            <person name="Bhattacharya S.S."/>
            <person name="Shirouzu T."/>
            <person name="Yoshinaga Y."/>
            <person name="Martin F.M."/>
            <person name="Grigoriev I.V."/>
            <person name="Hibbett D.S."/>
        </authorList>
    </citation>
    <scope>NUCLEOTIDE SEQUENCE [LARGE SCALE GENOMIC DNA]</scope>
    <source>
        <strain evidence="1 2">CBS 109695</strain>
    </source>
</reference>
<proteinExistence type="predicted"/>
<gene>
    <name evidence="1" type="ORF">FIBSPDRAFT_940642</name>
</gene>
<accession>A0A167VKU9</accession>
<organism evidence="1 2">
    <name type="scientific">Athelia psychrophila</name>
    <dbReference type="NCBI Taxonomy" id="1759441"/>
    <lineage>
        <taxon>Eukaryota</taxon>
        <taxon>Fungi</taxon>
        <taxon>Dikarya</taxon>
        <taxon>Basidiomycota</taxon>
        <taxon>Agaricomycotina</taxon>
        <taxon>Agaricomycetes</taxon>
        <taxon>Agaricomycetidae</taxon>
        <taxon>Atheliales</taxon>
        <taxon>Atheliaceae</taxon>
        <taxon>Athelia</taxon>
    </lineage>
</organism>
<evidence type="ECO:0000313" key="2">
    <source>
        <dbReference type="Proteomes" id="UP000076532"/>
    </source>
</evidence>
<evidence type="ECO:0000313" key="1">
    <source>
        <dbReference type="EMBL" id="KZP05123.1"/>
    </source>
</evidence>
<dbReference type="EMBL" id="KV417860">
    <property type="protein sequence ID" value="KZP05123.1"/>
    <property type="molecule type" value="Genomic_DNA"/>
</dbReference>
<dbReference type="AlphaFoldDB" id="A0A167VKU9"/>
<dbReference type="Proteomes" id="UP000076532">
    <property type="component" value="Unassembled WGS sequence"/>
</dbReference>
<keyword evidence="2" id="KW-1185">Reference proteome</keyword>
<sequence>MSVLGTLWAMVSEWKSNPMPSKEEWAIPRQCFMEEDGSNKRLIYEQLRFGVVTGLDQDQARGVEEKTRNRVYMVTRIRSWPAGEAAGEALKALRLVKASQTSSIRR</sequence>
<protein>
    <submittedName>
        <fullName evidence="1">Uncharacterized protein</fullName>
    </submittedName>
</protein>